<proteinExistence type="predicted"/>
<reference evidence="7" key="1">
    <citation type="submission" date="2019-04" db="EMBL/GenBank/DDBJ databases">
        <title>Friends and foes A comparative genomics studyof 23 Aspergillus species from section Flavi.</title>
        <authorList>
            <consortium name="DOE Joint Genome Institute"/>
            <person name="Kjaerbolling I."/>
            <person name="Vesth T."/>
            <person name="Frisvad J.C."/>
            <person name="Nybo J.L."/>
            <person name="Theobald S."/>
            <person name="Kildgaard S."/>
            <person name="Isbrandt T."/>
            <person name="Kuo A."/>
            <person name="Sato A."/>
            <person name="Lyhne E.K."/>
            <person name="Kogle M.E."/>
            <person name="Wiebenga A."/>
            <person name="Kun R.S."/>
            <person name="Lubbers R.J."/>
            <person name="Makela M.R."/>
            <person name="Barry K."/>
            <person name="Chovatia M."/>
            <person name="Clum A."/>
            <person name="Daum C."/>
            <person name="Haridas S."/>
            <person name="He G."/>
            <person name="LaButti K."/>
            <person name="Lipzen A."/>
            <person name="Mondo S."/>
            <person name="Riley R."/>
            <person name="Salamov A."/>
            <person name="Simmons B.A."/>
            <person name="Magnuson J.K."/>
            <person name="Henrissat B."/>
            <person name="Mortensen U.H."/>
            <person name="Larsen T.O."/>
            <person name="Devries R.P."/>
            <person name="Grigoriev I.V."/>
            <person name="Machida M."/>
            <person name="Baker S.E."/>
            <person name="Andersen M.R."/>
        </authorList>
    </citation>
    <scope>NUCLEOTIDE SEQUENCE [LARGE SCALE GENOMIC DNA]</scope>
    <source>
        <strain evidence="7">CBS 553.77</strain>
    </source>
</reference>
<gene>
    <name evidence="6" type="ORF">BDV28DRAFT_129740</name>
</gene>
<evidence type="ECO:0000313" key="6">
    <source>
        <dbReference type="EMBL" id="KAE8355009.1"/>
    </source>
</evidence>
<dbReference type="Gene3D" id="1.20.1560.10">
    <property type="entry name" value="ABC transporter type 1, transmembrane domain"/>
    <property type="match status" value="1"/>
</dbReference>
<protein>
    <recommendedName>
        <fullName evidence="5">ABC transmembrane type-1 domain-containing protein</fullName>
    </recommendedName>
</protein>
<dbReference type="GO" id="GO:0140359">
    <property type="term" value="F:ABC-type transporter activity"/>
    <property type="evidence" value="ECO:0007669"/>
    <property type="project" value="InterPro"/>
</dbReference>
<dbReference type="SUPFAM" id="SSF90123">
    <property type="entry name" value="ABC transporter transmembrane region"/>
    <property type="match status" value="1"/>
</dbReference>
<keyword evidence="7" id="KW-1185">Reference proteome</keyword>
<organism evidence="6 7">
    <name type="scientific">Aspergillus coremiiformis</name>
    <dbReference type="NCBI Taxonomy" id="138285"/>
    <lineage>
        <taxon>Eukaryota</taxon>
        <taxon>Fungi</taxon>
        <taxon>Dikarya</taxon>
        <taxon>Ascomycota</taxon>
        <taxon>Pezizomycotina</taxon>
        <taxon>Eurotiomycetes</taxon>
        <taxon>Eurotiomycetidae</taxon>
        <taxon>Eurotiales</taxon>
        <taxon>Aspergillaceae</taxon>
        <taxon>Aspergillus</taxon>
        <taxon>Aspergillus subgen. Circumdati</taxon>
    </lineage>
</organism>
<keyword evidence="3 4" id="KW-0472">Membrane</keyword>
<dbReference type="InterPro" id="IPR036640">
    <property type="entry name" value="ABC1_TM_sf"/>
</dbReference>
<dbReference type="GO" id="GO:0016020">
    <property type="term" value="C:membrane"/>
    <property type="evidence" value="ECO:0007669"/>
    <property type="project" value="InterPro"/>
</dbReference>
<dbReference type="AlphaFoldDB" id="A0A5N6ZE12"/>
<dbReference type="InterPro" id="IPR011527">
    <property type="entry name" value="ABC1_TM_dom"/>
</dbReference>
<dbReference type="GO" id="GO:0005524">
    <property type="term" value="F:ATP binding"/>
    <property type="evidence" value="ECO:0007669"/>
    <property type="project" value="InterPro"/>
</dbReference>
<feature type="transmembrane region" description="Helical" evidence="4">
    <location>
        <begin position="110"/>
        <end position="132"/>
    </location>
</feature>
<feature type="transmembrane region" description="Helical" evidence="4">
    <location>
        <begin position="71"/>
        <end position="90"/>
    </location>
</feature>
<dbReference type="PROSITE" id="PS50929">
    <property type="entry name" value="ABC_TM1F"/>
    <property type="match status" value="1"/>
</dbReference>
<keyword evidence="1 4" id="KW-0812">Transmembrane</keyword>
<dbReference type="OrthoDB" id="6500128at2759"/>
<name>A0A5N6ZE12_9EURO</name>
<evidence type="ECO:0000256" key="2">
    <source>
        <dbReference type="ARBA" id="ARBA00022989"/>
    </source>
</evidence>
<sequence length="156" mass="17013">MVMSLLGGHYIKKYAGRIAENIGSARSIASSSLSHLTLVHAFNANGRLEMRFASCLSRSHMDGLKKACTHAARLGFLYFVAYSANVLAFWEGVLRIAHSVANRHSGVSVGAVYTIIFVLIDASVILSQAAFLHPCFRFCSWRFAATLGGHQPEVCH</sequence>
<accession>A0A5N6ZE12</accession>
<evidence type="ECO:0000256" key="1">
    <source>
        <dbReference type="ARBA" id="ARBA00022692"/>
    </source>
</evidence>
<feature type="domain" description="ABC transmembrane type-1" evidence="5">
    <location>
        <begin position="1"/>
        <end position="132"/>
    </location>
</feature>
<keyword evidence="2 4" id="KW-1133">Transmembrane helix</keyword>
<dbReference type="EMBL" id="ML739060">
    <property type="protein sequence ID" value="KAE8355009.1"/>
    <property type="molecule type" value="Genomic_DNA"/>
</dbReference>
<evidence type="ECO:0000313" key="7">
    <source>
        <dbReference type="Proteomes" id="UP000327118"/>
    </source>
</evidence>
<dbReference type="Proteomes" id="UP000327118">
    <property type="component" value="Unassembled WGS sequence"/>
</dbReference>
<evidence type="ECO:0000256" key="3">
    <source>
        <dbReference type="ARBA" id="ARBA00023136"/>
    </source>
</evidence>
<evidence type="ECO:0000256" key="4">
    <source>
        <dbReference type="SAM" id="Phobius"/>
    </source>
</evidence>
<evidence type="ECO:0000259" key="5">
    <source>
        <dbReference type="PROSITE" id="PS50929"/>
    </source>
</evidence>